<gene>
    <name evidence="1" type="ORF">MSHOH_2432</name>
</gene>
<dbReference type="GeneID" id="24831710"/>
<dbReference type="EMBL" id="CP009516">
    <property type="protein sequence ID" value="AKB78915.1"/>
    <property type="molecule type" value="Genomic_DNA"/>
</dbReference>
<proteinExistence type="predicted"/>
<reference evidence="1 2" key="1">
    <citation type="submission" date="2014-07" db="EMBL/GenBank/DDBJ databases">
        <title>Methanogenic archaea and the global carbon cycle.</title>
        <authorList>
            <person name="Henriksen J.R."/>
            <person name="Luke J."/>
            <person name="Reinhart S."/>
            <person name="Benedict M.N."/>
            <person name="Youngblut N.D."/>
            <person name="Metcalf M.E."/>
            <person name="Whitaker R.J."/>
            <person name="Metcalf W.W."/>
        </authorList>
    </citation>
    <scope>NUCLEOTIDE SEQUENCE [LARGE SCALE GENOMIC DNA]</scope>
    <source>
        <strain evidence="1 2">HB-1</strain>
    </source>
</reference>
<sequence>MGSFKVTIDRIEGNIAVLLLRDDESIKINIPLFLLPPESKERDILNISVNRDAKETETAEERVSSLLHKLKDKNQR</sequence>
<dbReference type="OrthoDB" id="107717at2157"/>
<evidence type="ECO:0000313" key="2">
    <source>
        <dbReference type="Proteomes" id="UP000033101"/>
    </source>
</evidence>
<dbReference type="HOGENOM" id="CLU_181623_0_0_2"/>
<dbReference type="Pfam" id="PF11213">
    <property type="entry name" value="DUF3006"/>
    <property type="match status" value="1"/>
</dbReference>
<dbReference type="PATRIC" id="fig|1434110.4.peg.3124"/>
<organism evidence="1 2">
    <name type="scientific">Methanosarcina horonobensis HB-1 = JCM 15518</name>
    <dbReference type="NCBI Taxonomy" id="1434110"/>
    <lineage>
        <taxon>Archaea</taxon>
        <taxon>Methanobacteriati</taxon>
        <taxon>Methanobacteriota</taxon>
        <taxon>Stenosarchaea group</taxon>
        <taxon>Methanomicrobia</taxon>
        <taxon>Methanosarcinales</taxon>
        <taxon>Methanosarcinaceae</taxon>
        <taxon>Methanosarcina</taxon>
    </lineage>
</organism>
<dbReference type="AlphaFoldDB" id="A0A0E3WUY1"/>
<accession>A0A0E3WUY1</accession>
<dbReference type="KEGG" id="mhor:MSHOH_2432"/>
<evidence type="ECO:0000313" key="1">
    <source>
        <dbReference type="EMBL" id="AKB78915.1"/>
    </source>
</evidence>
<dbReference type="Gene3D" id="6.20.120.50">
    <property type="match status" value="1"/>
</dbReference>
<dbReference type="Proteomes" id="UP000033101">
    <property type="component" value="Chromosome"/>
</dbReference>
<name>A0A0E3WUY1_9EURY</name>
<evidence type="ECO:0008006" key="3">
    <source>
        <dbReference type="Google" id="ProtNLM"/>
    </source>
</evidence>
<protein>
    <recommendedName>
        <fullName evidence="3">DUF3006 domain-containing protein</fullName>
    </recommendedName>
</protein>
<dbReference type="InterPro" id="IPR021377">
    <property type="entry name" value="DUF3006"/>
</dbReference>
<dbReference type="RefSeq" id="WP_048140219.1">
    <property type="nucleotide sequence ID" value="NZ_CP009516.1"/>
</dbReference>
<keyword evidence="2" id="KW-1185">Reference proteome</keyword>